<dbReference type="AlphaFoldDB" id="A0A1Y2CD08"/>
<dbReference type="SMART" id="SM00671">
    <property type="entry name" value="SEL1"/>
    <property type="match status" value="5"/>
</dbReference>
<accession>A0A1Y2CD08</accession>
<dbReference type="Pfam" id="PF08238">
    <property type="entry name" value="Sel1"/>
    <property type="match status" value="4"/>
</dbReference>
<dbReference type="InterPro" id="IPR006597">
    <property type="entry name" value="Sel1-like"/>
</dbReference>
<feature type="region of interest" description="Disordered" evidence="2">
    <location>
        <begin position="251"/>
        <end position="274"/>
    </location>
</feature>
<evidence type="ECO:0000256" key="1">
    <source>
        <dbReference type="ARBA" id="ARBA00038101"/>
    </source>
</evidence>
<comment type="similarity">
    <text evidence="1">Belongs to the sel-1 family.</text>
</comment>
<proteinExistence type="inferred from homology"/>
<evidence type="ECO:0000313" key="4">
    <source>
        <dbReference type="Proteomes" id="UP000193642"/>
    </source>
</evidence>
<gene>
    <name evidence="3" type="ORF">BCR33DRAFT_765774</name>
</gene>
<dbReference type="Gene3D" id="1.25.40.10">
    <property type="entry name" value="Tetratricopeptide repeat domain"/>
    <property type="match status" value="1"/>
</dbReference>
<dbReference type="PANTHER" id="PTHR11102:SF147">
    <property type="entry name" value="SEL1L ADAPTOR SUBUNIT OF ERAD E3 UBIQUITIN LIGASE"/>
    <property type="match status" value="1"/>
</dbReference>
<name>A0A1Y2CD08_9FUNG</name>
<comment type="caution">
    <text evidence="3">The sequence shown here is derived from an EMBL/GenBank/DDBJ whole genome shotgun (WGS) entry which is preliminary data.</text>
</comment>
<dbReference type="Proteomes" id="UP000193642">
    <property type="component" value="Unassembled WGS sequence"/>
</dbReference>
<dbReference type="SUPFAM" id="SSF81901">
    <property type="entry name" value="HCP-like"/>
    <property type="match status" value="1"/>
</dbReference>
<keyword evidence="4" id="KW-1185">Reference proteome</keyword>
<evidence type="ECO:0000313" key="3">
    <source>
        <dbReference type="EMBL" id="ORY44704.1"/>
    </source>
</evidence>
<dbReference type="EMBL" id="MCGO01000021">
    <property type="protein sequence ID" value="ORY44704.1"/>
    <property type="molecule type" value="Genomic_DNA"/>
</dbReference>
<dbReference type="GO" id="GO:0036503">
    <property type="term" value="P:ERAD pathway"/>
    <property type="evidence" value="ECO:0007669"/>
    <property type="project" value="TreeGrafter"/>
</dbReference>
<dbReference type="PANTHER" id="PTHR11102">
    <property type="entry name" value="SEL-1-LIKE PROTEIN"/>
    <property type="match status" value="1"/>
</dbReference>
<dbReference type="STRING" id="329046.A0A1Y2CD08"/>
<feature type="compositionally biased region" description="Low complexity" evidence="2">
    <location>
        <begin position="251"/>
        <end position="272"/>
    </location>
</feature>
<dbReference type="OrthoDB" id="2425131at2759"/>
<sequence length="488" mass="54027">MKRFLVTSAKPLPRVLGLPVRLRRLPLSSSIIAPSRIHATYSTQSGKDIFQRVHEKIPAFAAPATETETETDPVPVKPVHSFNSVVTAVNASPADLLPPAQVLDLLHTEGRITVKSDVVYAVVASVQSAWSTLDDSQSQKDLTERILKLCTLKDLTYIATITFEHTDNGKPLGFLMLQLAKDAGDMNAEFKYAHALSRGFPPFQPRDLPQALEILQSLVKRRHALSMYVLALRLIKQGTNPAVDVAKSPIESAETASAAPTEEEQQQQSTPTNSKIDEKMIAQGLRHLYVCATELSYPQALIQMGHLYLNGILVQKDAKKAYELLERAAEKDVTEAMFLCGTCWEKGEGVETVDLNKALEWWIKAANRGLAIAQHNVASAYLEGTATISKSIPLALEYFEMAAMQNLPLSLMNLAKLYREGYLSKSGEPRSWKIDANTQKSREYATRVVDLGGEWADIGKEFLDSLEAELKEKSAKGEKAPVKKSWWQ</sequence>
<reference evidence="3 4" key="1">
    <citation type="submission" date="2016-07" db="EMBL/GenBank/DDBJ databases">
        <title>Pervasive Adenine N6-methylation of Active Genes in Fungi.</title>
        <authorList>
            <consortium name="DOE Joint Genome Institute"/>
            <person name="Mondo S.J."/>
            <person name="Dannebaum R.O."/>
            <person name="Kuo R.C."/>
            <person name="Labutti K."/>
            <person name="Haridas S."/>
            <person name="Kuo A."/>
            <person name="Salamov A."/>
            <person name="Ahrendt S.R."/>
            <person name="Lipzen A."/>
            <person name="Sullivan W."/>
            <person name="Andreopoulos W.B."/>
            <person name="Clum A."/>
            <person name="Lindquist E."/>
            <person name="Daum C."/>
            <person name="Ramamoorthy G.K."/>
            <person name="Gryganskyi A."/>
            <person name="Culley D."/>
            <person name="Magnuson J.K."/>
            <person name="James T.Y."/>
            <person name="O'Malley M.A."/>
            <person name="Stajich J.E."/>
            <person name="Spatafora J.W."/>
            <person name="Visel A."/>
            <person name="Grigoriev I.V."/>
        </authorList>
    </citation>
    <scope>NUCLEOTIDE SEQUENCE [LARGE SCALE GENOMIC DNA]</scope>
    <source>
        <strain evidence="3 4">JEL800</strain>
    </source>
</reference>
<dbReference type="InterPro" id="IPR050767">
    <property type="entry name" value="Sel1_AlgK"/>
</dbReference>
<dbReference type="GO" id="GO:0005789">
    <property type="term" value="C:endoplasmic reticulum membrane"/>
    <property type="evidence" value="ECO:0007669"/>
    <property type="project" value="TreeGrafter"/>
</dbReference>
<dbReference type="InterPro" id="IPR011990">
    <property type="entry name" value="TPR-like_helical_dom_sf"/>
</dbReference>
<evidence type="ECO:0000256" key="2">
    <source>
        <dbReference type="SAM" id="MobiDB-lite"/>
    </source>
</evidence>
<organism evidence="3 4">
    <name type="scientific">Rhizoclosmatium globosum</name>
    <dbReference type="NCBI Taxonomy" id="329046"/>
    <lineage>
        <taxon>Eukaryota</taxon>
        <taxon>Fungi</taxon>
        <taxon>Fungi incertae sedis</taxon>
        <taxon>Chytridiomycota</taxon>
        <taxon>Chytridiomycota incertae sedis</taxon>
        <taxon>Chytridiomycetes</taxon>
        <taxon>Chytridiales</taxon>
        <taxon>Chytriomycetaceae</taxon>
        <taxon>Rhizoclosmatium</taxon>
    </lineage>
</organism>
<protein>
    <submittedName>
        <fullName evidence="3">HCP-like protein</fullName>
    </submittedName>
</protein>